<name>A0ACB9THQ8_HOLOL</name>
<organism evidence="1 2">
    <name type="scientific">Holotrichia oblita</name>
    <name type="common">Chafer beetle</name>
    <dbReference type="NCBI Taxonomy" id="644536"/>
    <lineage>
        <taxon>Eukaryota</taxon>
        <taxon>Metazoa</taxon>
        <taxon>Ecdysozoa</taxon>
        <taxon>Arthropoda</taxon>
        <taxon>Hexapoda</taxon>
        <taxon>Insecta</taxon>
        <taxon>Pterygota</taxon>
        <taxon>Neoptera</taxon>
        <taxon>Endopterygota</taxon>
        <taxon>Coleoptera</taxon>
        <taxon>Polyphaga</taxon>
        <taxon>Scarabaeiformia</taxon>
        <taxon>Scarabaeidae</taxon>
        <taxon>Melolonthinae</taxon>
        <taxon>Holotrichia</taxon>
    </lineage>
</organism>
<sequence length="882" mass="102259">MSMNMNEILQEIGWSNGFHVPVANAENQALEAELERLTTQKVKAKAVFDSTNSRTEALAKHLKYVTQEAEQNQIDSENNKLKGSLSEFDRVNQEIRGILKDEETLTQRNELKKNDLAKSIVKLEKLKAETAWDEEALKAWEESLKKRDDDNEMIKKFAKSDERKINDLEAKRRNLQMEVVGKKDTVARMVAEITNYEQILERTGKLFKNQELERTALVAKWQDAVKHLRQRDADIQRINRDIYMTELAIENQGEIVQEQKEFLANEKNHNKGTEEEINELNSVNSRIRKELNDLLQYILRITNELNALKRTTTVSAVHLDKERIKGKNMEKEIQNFTAKINKINADLDESRSKLVHVNTTMLSSAERAAAIEQLINEEQRRTNIINLDSEKIQGILYRNQVHLQELRNIMKNYETEISGCEVGTRMLEKRCKIKLAELQVQKELIYSLDYRINEMEVQISTWEGQSKVDEETEAMNAKIAELEQILAEHTEVKNFLQGQVTRLEDEMRRLSIAISTDTKLIETLRSKLQDQILSFEGGVKQAAAAKLKSQEKQVEENVLRLKVSQLEKAITKENDNIYDLQKFRIELETALRERQIEINTHKDILTAQRKNLDEARGRLRADINLRKIRVEQFRKKHHIVLMTLGKDEDGQPLSIAHFKLKNAQEKYMLQQEGDEIDNKIKKAEKEIIAMENTLKIINVSNATYKKNLACVDEEKIKEKLDELHDKQMEEAQKLGEIRGDYANLKKEEEPRDERLKRTCKQLRELKKRISPEALEKPERNLEIRQLQDANRSALQQIAEISVKYPEITPLVNRYIYENKLKLPEPRTKLSSSSSSVSSYSLPTERSVGSNDSSACSRHLSQVVLTFDGVKTAKKTSKQRQNV</sequence>
<keyword evidence="2" id="KW-1185">Reference proteome</keyword>
<evidence type="ECO:0000313" key="2">
    <source>
        <dbReference type="Proteomes" id="UP001056778"/>
    </source>
</evidence>
<comment type="caution">
    <text evidence="1">The sequence shown here is derived from an EMBL/GenBank/DDBJ whole genome shotgun (WGS) entry which is preliminary data.</text>
</comment>
<dbReference type="Proteomes" id="UP001056778">
    <property type="component" value="Chromosome 3"/>
</dbReference>
<gene>
    <name evidence="1" type="ORF">MML48_3g00001799</name>
</gene>
<accession>A0ACB9THQ8</accession>
<protein>
    <submittedName>
        <fullName evidence="1">Coiled-coil domain-containing protein 39</fullName>
    </submittedName>
</protein>
<dbReference type="EMBL" id="CM043017">
    <property type="protein sequence ID" value="KAI4466333.1"/>
    <property type="molecule type" value="Genomic_DNA"/>
</dbReference>
<reference evidence="1" key="1">
    <citation type="submission" date="2022-04" db="EMBL/GenBank/DDBJ databases">
        <title>Chromosome-scale genome assembly of Holotrichia oblita Faldermann.</title>
        <authorList>
            <person name="Rongchong L."/>
        </authorList>
    </citation>
    <scope>NUCLEOTIDE SEQUENCE</scope>
    <source>
        <strain evidence="1">81SQS9</strain>
    </source>
</reference>
<proteinExistence type="predicted"/>
<evidence type="ECO:0000313" key="1">
    <source>
        <dbReference type="EMBL" id="KAI4466333.1"/>
    </source>
</evidence>